<evidence type="ECO:0000256" key="5">
    <source>
        <dbReference type="ARBA" id="ARBA00023136"/>
    </source>
</evidence>
<feature type="transmembrane region" description="Helical" evidence="6">
    <location>
        <begin position="252"/>
        <end position="271"/>
    </location>
</feature>
<sequence>MINIYKSTNHRLETVDTPTEGCWVNVVDPSVQEIAQIEELGIPADFVTHSLDIDERAHTERNDGIVLIVLRVPYEEDAKAQIPYSTVPLGIILTNTLIVTICRTETSVVRKFITGQIPELSTVKKNRFVLHLLLRTAVQYLEYLRGIDSSVDALEDRLYRSLQNKEVMDLLKYQKSLVYFTTALKSNELMLERMQKGQLFQAYPEDAELLEDVLIEIRQAIEMTYISENILSQMMDAFASIISNNLNVVMKILTSITMVISLPTLIASLYGMNVSLPGQHYPYAFALTLLVSLMISAIVVIVFWKKKWL</sequence>
<dbReference type="Gene3D" id="1.20.58.340">
    <property type="entry name" value="Magnesium transport protein CorA, transmembrane region"/>
    <property type="match status" value="2"/>
</dbReference>
<comment type="caution">
    <text evidence="7">The sequence shown here is derived from an EMBL/GenBank/DDBJ whole genome shotgun (WGS) entry which is preliminary data.</text>
</comment>
<dbReference type="InterPro" id="IPR045861">
    <property type="entry name" value="CorA_cytoplasmic_dom"/>
</dbReference>
<dbReference type="Gene3D" id="3.30.460.20">
    <property type="entry name" value="CorA soluble domain-like"/>
    <property type="match status" value="1"/>
</dbReference>
<dbReference type="AlphaFoldDB" id="A0A0M2UZ97"/>
<dbReference type="GO" id="GO:0046873">
    <property type="term" value="F:metal ion transmembrane transporter activity"/>
    <property type="evidence" value="ECO:0007669"/>
    <property type="project" value="InterPro"/>
</dbReference>
<accession>A0A0M2UZ97</accession>
<keyword evidence="8" id="KW-1185">Reference proteome</keyword>
<dbReference type="PATRIC" id="fig|380242.3.peg.1254"/>
<dbReference type="Pfam" id="PF01544">
    <property type="entry name" value="CorA"/>
    <property type="match status" value="1"/>
</dbReference>
<evidence type="ECO:0000313" key="8">
    <source>
        <dbReference type="Proteomes" id="UP000034954"/>
    </source>
</evidence>
<protein>
    <submittedName>
        <fullName evidence="7">Mg2 transporter protein</fullName>
    </submittedName>
</protein>
<evidence type="ECO:0000256" key="2">
    <source>
        <dbReference type="ARBA" id="ARBA00009765"/>
    </source>
</evidence>
<proteinExistence type="inferred from homology"/>
<dbReference type="InterPro" id="IPR047199">
    <property type="entry name" value="CorA-like"/>
</dbReference>
<dbReference type="PANTHER" id="PTHR47891">
    <property type="entry name" value="TRANSPORTER-RELATED"/>
    <property type="match status" value="1"/>
</dbReference>
<gene>
    <name evidence="7" type="ORF">BROFUL_01000</name>
</gene>
<comment type="subcellular location">
    <subcellularLocation>
        <location evidence="1">Membrane</location>
        <topology evidence="1">Multi-pass membrane protein</topology>
    </subcellularLocation>
</comment>
<comment type="similarity">
    <text evidence="2">Belongs to the CorA metal ion transporter (MIT) (TC 1.A.35) family.</text>
</comment>
<dbReference type="InterPro" id="IPR045863">
    <property type="entry name" value="CorA_TM1_TM2"/>
</dbReference>
<organism evidence="7 8">
    <name type="scientific">Candidatus Brocadia fulgida</name>
    <dbReference type="NCBI Taxonomy" id="380242"/>
    <lineage>
        <taxon>Bacteria</taxon>
        <taxon>Pseudomonadati</taxon>
        <taxon>Planctomycetota</taxon>
        <taxon>Candidatus Brocadiia</taxon>
        <taxon>Candidatus Brocadiales</taxon>
        <taxon>Candidatus Brocadiaceae</taxon>
        <taxon>Candidatus Brocadia</taxon>
    </lineage>
</organism>
<keyword evidence="5 6" id="KW-0472">Membrane</keyword>
<dbReference type="GO" id="GO:0016020">
    <property type="term" value="C:membrane"/>
    <property type="evidence" value="ECO:0007669"/>
    <property type="project" value="UniProtKB-SubCell"/>
</dbReference>
<name>A0A0M2UZ97_9BACT</name>
<reference evidence="7 8" key="1">
    <citation type="journal article" date="2013" name="BMC Microbiol.">
        <title>Identification of the type II cytochrome c maturation pathway in anammox bacteria by comparative genomics.</title>
        <authorList>
            <person name="Ferousi C."/>
            <person name="Speth D.R."/>
            <person name="Reimann J."/>
            <person name="Op den Camp H.J."/>
            <person name="Allen J.W."/>
            <person name="Keltjens J.T."/>
            <person name="Jetten M.S."/>
        </authorList>
    </citation>
    <scope>NUCLEOTIDE SEQUENCE [LARGE SCALE GENOMIC DNA]</scope>
    <source>
        <strain evidence="7">RU1</strain>
    </source>
</reference>
<evidence type="ECO:0000256" key="1">
    <source>
        <dbReference type="ARBA" id="ARBA00004141"/>
    </source>
</evidence>
<dbReference type="SUPFAM" id="SSF144083">
    <property type="entry name" value="Magnesium transport protein CorA, transmembrane region"/>
    <property type="match status" value="1"/>
</dbReference>
<dbReference type="EMBL" id="LAQJ01000118">
    <property type="protein sequence ID" value="KKO20291.1"/>
    <property type="molecule type" value="Genomic_DNA"/>
</dbReference>
<keyword evidence="3 6" id="KW-0812">Transmembrane</keyword>
<evidence type="ECO:0000256" key="4">
    <source>
        <dbReference type="ARBA" id="ARBA00022989"/>
    </source>
</evidence>
<dbReference type="SUPFAM" id="SSF143865">
    <property type="entry name" value="CorA soluble domain-like"/>
    <property type="match status" value="1"/>
</dbReference>
<evidence type="ECO:0000313" key="7">
    <source>
        <dbReference type="EMBL" id="KKO20291.1"/>
    </source>
</evidence>
<feature type="transmembrane region" description="Helical" evidence="6">
    <location>
        <begin position="283"/>
        <end position="304"/>
    </location>
</feature>
<dbReference type="PANTHER" id="PTHR47891:SF2">
    <property type="entry name" value="MAGNESIUM AND COBALT TRANSPORTER"/>
    <property type="match status" value="1"/>
</dbReference>
<evidence type="ECO:0000256" key="6">
    <source>
        <dbReference type="SAM" id="Phobius"/>
    </source>
</evidence>
<evidence type="ECO:0000256" key="3">
    <source>
        <dbReference type="ARBA" id="ARBA00022692"/>
    </source>
</evidence>
<dbReference type="InterPro" id="IPR002523">
    <property type="entry name" value="MgTranspt_CorA/ZnTranspt_ZntB"/>
</dbReference>
<dbReference type="Proteomes" id="UP000034954">
    <property type="component" value="Unassembled WGS sequence"/>
</dbReference>
<keyword evidence="4 6" id="KW-1133">Transmembrane helix</keyword>
<dbReference type="CDD" id="cd12827">
    <property type="entry name" value="EcCorA_ZntB-like_u2"/>
    <property type="match status" value="1"/>
</dbReference>